<dbReference type="Pfam" id="PF12796">
    <property type="entry name" value="Ank_2"/>
    <property type="match status" value="1"/>
</dbReference>
<organism evidence="2">
    <name type="scientific">Salvia splendens</name>
    <name type="common">Scarlet sage</name>
    <dbReference type="NCBI Taxonomy" id="180675"/>
    <lineage>
        <taxon>Eukaryota</taxon>
        <taxon>Viridiplantae</taxon>
        <taxon>Streptophyta</taxon>
        <taxon>Embryophyta</taxon>
        <taxon>Tracheophyta</taxon>
        <taxon>Spermatophyta</taxon>
        <taxon>Magnoliopsida</taxon>
        <taxon>eudicotyledons</taxon>
        <taxon>Gunneridae</taxon>
        <taxon>Pentapetalae</taxon>
        <taxon>asterids</taxon>
        <taxon>lamiids</taxon>
        <taxon>Lamiales</taxon>
        <taxon>Lamiaceae</taxon>
        <taxon>Nepetoideae</taxon>
        <taxon>Mentheae</taxon>
        <taxon>Salviinae</taxon>
        <taxon>Salvia</taxon>
        <taxon>Salvia subgen. Calosphace</taxon>
        <taxon>core Calosphace</taxon>
    </lineage>
</organism>
<comment type="caution">
    <text evidence="2">The sequence shown here is derived from an EMBL/GenBank/DDBJ whole genome shotgun (WGS) entry which is preliminary data.</text>
</comment>
<evidence type="ECO:0000256" key="1">
    <source>
        <dbReference type="SAM" id="Phobius"/>
    </source>
</evidence>
<dbReference type="Proteomes" id="UP000298416">
    <property type="component" value="Unassembled WGS sequence"/>
</dbReference>
<keyword evidence="1" id="KW-0812">Transmembrane</keyword>
<feature type="transmembrane region" description="Helical" evidence="1">
    <location>
        <begin position="216"/>
        <end position="238"/>
    </location>
</feature>
<evidence type="ECO:0000313" key="2">
    <source>
        <dbReference type="EMBL" id="KAG6389265.1"/>
    </source>
</evidence>
<protein>
    <recommendedName>
        <fullName evidence="4">PGG domain-containing protein</fullName>
    </recommendedName>
</protein>
<keyword evidence="1" id="KW-0472">Membrane</keyword>
<accession>A0A8X8W6I7</accession>
<dbReference type="InterPro" id="IPR036770">
    <property type="entry name" value="Ankyrin_rpt-contain_sf"/>
</dbReference>
<dbReference type="PANTHER" id="PTHR24128:SF24">
    <property type="entry name" value="ANKYRIN REPEAT PROTEIN"/>
    <property type="match status" value="1"/>
</dbReference>
<reference evidence="2" key="1">
    <citation type="submission" date="2018-01" db="EMBL/GenBank/DDBJ databases">
        <authorList>
            <person name="Mao J.F."/>
        </authorList>
    </citation>
    <scope>NUCLEOTIDE SEQUENCE</scope>
    <source>
        <strain evidence="2">Huo1</strain>
        <tissue evidence="2">Leaf</tissue>
    </source>
</reference>
<evidence type="ECO:0000313" key="3">
    <source>
        <dbReference type="Proteomes" id="UP000298416"/>
    </source>
</evidence>
<dbReference type="PANTHER" id="PTHR24128">
    <property type="entry name" value="HOMEOBOX PROTEIN WARIAI"/>
    <property type="match status" value="1"/>
</dbReference>
<dbReference type="SUPFAM" id="SSF48403">
    <property type="entry name" value="Ankyrin repeat"/>
    <property type="match status" value="1"/>
</dbReference>
<gene>
    <name evidence="2" type="ORF">SASPL_150730</name>
</gene>
<feature type="transmembrane region" description="Helical" evidence="1">
    <location>
        <begin position="275"/>
        <end position="296"/>
    </location>
</feature>
<dbReference type="AlphaFoldDB" id="A0A8X8W6I7"/>
<dbReference type="Gene3D" id="1.25.40.20">
    <property type="entry name" value="Ankyrin repeat-containing domain"/>
    <property type="match status" value="1"/>
</dbReference>
<evidence type="ECO:0008006" key="4">
    <source>
        <dbReference type="Google" id="ProtNLM"/>
    </source>
</evidence>
<dbReference type="InterPro" id="IPR002110">
    <property type="entry name" value="Ankyrin_rpt"/>
</dbReference>
<keyword evidence="1" id="KW-1133">Transmembrane helix</keyword>
<name>A0A8X8W6I7_SALSN</name>
<dbReference type="SMART" id="SM00248">
    <property type="entry name" value="ANK"/>
    <property type="match status" value="2"/>
</dbReference>
<dbReference type="EMBL" id="PNBA02000020">
    <property type="protein sequence ID" value="KAG6389265.1"/>
    <property type="molecule type" value="Genomic_DNA"/>
</dbReference>
<feature type="transmembrane region" description="Helical" evidence="1">
    <location>
        <begin position="244"/>
        <end position="268"/>
    </location>
</feature>
<proteinExistence type="predicted"/>
<keyword evidence="3" id="KW-1185">Reference proteome</keyword>
<sequence length="349" mass="39021">MIHNHTNKLKEMEEMKVAHTPLHIAAEAGNTKVALELLSLMPSLGRKLDERGFSPLHLAREKNHLDTARSMAGFDNQLLMRRHQVSSVLSVKDLDGKRSFTLQLNLVVYRFASLKQQHSMCASTCRAFYYLSAELTLEMRNAILVVATLIVAGTYQGVLQPPGGVYPPASPSNATITSATHETLLTSQYHMGRRLGAINGSLEKQREAGQMVMEKAYYRFFMPSNSFVLSAVIMIFVVPGTPVFLLLHSCLVFMCISYLLALDAISYYSGISHKIFYMALYAIVGAYIVKLLYYPFKALLVDADWWLRGLSVKFANYSTSATGGFPKAILNKLDKIKKQHMVLRLPSTN</sequence>
<reference evidence="2" key="2">
    <citation type="submission" date="2020-08" db="EMBL/GenBank/DDBJ databases">
        <title>Plant Genome Project.</title>
        <authorList>
            <person name="Zhang R.-G."/>
        </authorList>
    </citation>
    <scope>NUCLEOTIDE SEQUENCE</scope>
    <source>
        <strain evidence="2">Huo1</strain>
        <tissue evidence="2">Leaf</tissue>
    </source>
</reference>